<keyword evidence="3" id="KW-1185">Reference proteome</keyword>
<sequence length="88" mass="9528">MILQCVNIPISIEYRGYIFTGNQKDVFLEQFEMEGICIPYSCRSGFCATCKVKILSGSAVSLTGKITVIAPASILTCTSIPCGNVQLE</sequence>
<dbReference type="InterPro" id="IPR012675">
    <property type="entry name" value="Beta-grasp_dom_sf"/>
</dbReference>
<dbReference type="Proteomes" id="UP000003937">
    <property type="component" value="Chromosome"/>
</dbReference>
<dbReference type="PROSITE" id="PS00197">
    <property type="entry name" value="2FE2S_FER_1"/>
    <property type="match status" value="1"/>
</dbReference>
<dbReference type="Gene3D" id="3.10.20.30">
    <property type="match status" value="1"/>
</dbReference>
<dbReference type="RefSeq" id="WP_014888868.1">
    <property type="nucleotide sequence ID" value="NC_018420.1"/>
</dbReference>
<dbReference type="EMBL" id="CP003547">
    <property type="protein sequence ID" value="AFP85571.1"/>
    <property type="molecule type" value="Genomic_DNA"/>
</dbReference>
<dbReference type="AlphaFoldDB" id="J3VU11"/>
<evidence type="ECO:0000313" key="2">
    <source>
        <dbReference type="EMBL" id="AFP85571.1"/>
    </source>
</evidence>
<dbReference type="InterPro" id="IPR001041">
    <property type="entry name" value="2Fe-2S_ferredoxin-type"/>
</dbReference>
<proteinExistence type="predicted"/>
<gene>
    <name evidence="2" type="ORF">A35E_00264</name>
</gene>
<dbReference type="SUPFAM" id="SSF54292">
    <property type="entry name" value="2Fe-2S ferredoxin-like"/>
    <property type="match status" value="1"/>
</dbReference>
<dbReference type="GO" id="GO:0051537">
    <property type="term" value="F:2 iron, 2 sulfur cluster binding"/>
    <property type="evidence" value="ECO:0007669"/>
    <property type="project" value="InterPro"/>
</dbReference>
<name>J3VU11_9ENTR</name>
<protein>
    <submittedName>
        <fullName evidence="2">Ferredoxin</fullName>
    </submittedName>
</protein>
<dbReference type="OrthoDB" id="581532at2"/>
<dbReference type="STRING" id="134287.A35E_00264"/>
<evidence type="ECO:0000259" key="1">
    <source>
        <dbReference type="PROSITE" id="PS51085"/>
    </source>
</evidence>
<evidence type="ECO:0000313" key="3">
    <source>
        <dbReference type="Proteomes" id="UP000003937"/>
    </source>
</evidence>
<feature type="domain" description="2Fe-2S ferredoxin-type" evidence="1">
    <location>
        <begin position="6"/>
        <end position="88"/>
    </location>
</feature>
<dbReference type="PROSITE" id="PS51085">
    <property type="entry name" value="2FE2S_FER_2"/>
    <property type="match status" value="1"/>
</dbReference>
<dbReference type="CDD" id="cd00207">
    <property type="entry name" value="fer2"/>
    <property type="match status" value="1"/>
</dbReference>
<dbReference type="Pfam" id="PF00111">
    <property type="entry name" value="Fer2"/>
    <property type="match status" value="1"/>
</dbReference>
<dbReference type="InterPro" id="IPR006058">
    <property type="entry name" value="2Fe2S_fd_BS"/>
</dbReference>
<dbReference type="InterPro" id="IPR036010">
    <property type="entry name" value="2Fe-2S_ferredoxin-like_sf"/>
</dbReference>
<accession>J3VU11</accession>
<organism evidence="2 3">
    <name type="scientific">secondary endosymbiont of Heteropsylla cubana</name>
    <dbReference type="NCBI Taxonomy" id="134287"/>
    <lineage>
        <taxon>Bacteria</taxon>
        <taxon>Pseudomonadati</taxon>
        <taxon>Pseudomonadota</taxon>
        <taxon>Gammaproteobacteria</taxon>
        <taxon>Enterobacterales</taxon>
        <taxon>Enterobacteriaceae</taxon>
        <taxon>aphid secondary symbionts</taxon>
    </lineage>
</organism>
<dbReference type="HOGENOM" id="CLU_082632_6_1_6"/>
<dbReference type="KEGG" id="sehc:A35E_00264"/>
<reference evidence="2 3" key="1">
    <citation type="journal article" date="2012" name="Mol. Biol. Evol.">
        <title>Genome reduction and co-evolution between the primary and secondary bacterial symbionts of psyllids.</title>
        <authorList>
            <person name="Sloan D.B."/>
            <person name="Moran N.A."/>
        </authorList>
    </citation>
    <scope>NUCLEOTIDE SEQUENCE [LARGE SCALE GENOMIC DNA]</scope>
    <source>
        <strain evidence="2">Hcub_S</strain>
    </source>
</reference>